<dbReference type="RefSeq" id="WP_129031390.1">
    <property type="nucleotide sequence ID" value="NZ_QXIL01000002.1"/>
</dbReference>
<dbReference type="PANTHER" id="PTHR43617">
    <property type="entry name" value="L-AMINO ACID N-ACETYLTRANSFERASE"/>
    <property type="match status" value="1"/>
</dbReference>
<dbReference type="AlphaFoldDB" id="A0A4Q0VKY0"/>
<name>A0A4Q0VKY0_9LACO</name>
<protein>
    <submittedName>
        <fullName evidence="2">GNAT family N-acetyltransferase</fullName>
    </submittedName>
</protein>
<dbReference type="CDD" id="cd04301">
    <property type="entry name" value="NAT_SF"/>
    <property type="match status" value="1"/>
</dbReference>
<dbReference type="InterPro" id="IPR016181">
    <property type="entry name" value="Acyl_CoA_acyltransferase"/>
</dbReference>
<evidence type="ECO:0000259" key="1">
    <source>
        <dbReference type="PROSITE" id="PS51186"/>
    </source>
</evidence>
<dbReference type="Pfam" id="PF00583">
    <property type="entry name" value="Acetyltransf_1"/>
    <property type="match status" value="1"/>
</dbReference>
<dbReference type="Gene3D" id="3.40.630.30">
    <property type="match status" value="1"/>
</dbReference>
<dbReference type="Proteomes" id="UP000290602">
    <property type="component" value="Unassembled WGS sequence"/>
</dbReference>
<sequence length="186" mass="20652">MLLRQATMADLSAIKAIIQDGRDQLAAQNIDQWQGTYPETTVLADDIRQGWTVVLEENDEILGTTAIIPGIDPSYQTISGQWLTHGANYLAIHRVAVSAHHRGHGLAGKLFQQLFELVDQVSEIESIRVDTHPQNQAMQHIIQKNGFTPTGEIELVGMSLDGVKDLAYERVTTHVRPEHLFQPTPA</sequence>
<keyword evidence="2" id="KW-0808">Transferase</keyword>
<accession>A0A4Q0VKY0</accession>
<dbReference type="InterPro" id="IPR000182">
    <property type="entry name" value="GNAT_dom"/>
</dbReference>
<dbReference type="GO" id="GO:0016747">
    <property type="term" value="F:acyltransferase activity, transferring groups other than amino-acyl groups"/>
    <property type="evidence" value="ECO:0007669"/>
    <property type="project" value="InterPro"/>
</dbReference>
<evidence type="ECO:0000313" key="3">
    <source>
        <dbReference type="Proteomes" id="UP000290602"/>
    </source>
</evidence>
<dbReference type="PROSITE" id="PS51186">
    <property type="entry name" value="GNAT"/>
    <property type="match status" value="1"/>
</dbReference>
<keyword evidence="3" id="KW-1185">Reference proteome</keyword>
<dbReference type="InterPro" id="IPR050276">
    <property type="entry name" value="MshD_Acetyltransferase"/>
</dbReference>
<dbReference type="SUPFAM" id="SSF55729">
    <property type="entry name" value="Acyl-CoA N-acyltransferases (Nat)"/>
    <property type="match status" value="1"/>
</dbReference>
<dbReference type="OrthoDB" id="9796381at2"/>
<gene>
    <name evidence="2" type="ORF">DXH47_01945</name>
</gene>
<comment type="caution">
    <text evidence="2">The sequence shown here is derived from an EMBL/GenBank/DDBJ whole genome shotgun (WGS) entry which is preliminary data.</text>
</comment>
<evidence type="ECO:0000313" key="2">
    <source>
        <dbReference type="EMBL" id="RXI79908.1"/>
    </source>
</evidence>
<feature type="domain" description="N-acetyltransferase" evidence="1">
    <location>
        <begin position="1"/>
        <end position="167"/>
    </location>
</feature>
<organism evidence="2 3">
    <name type="scientific">Levilactobacillus suantsaii</name>
    <dbReference type="NCBI Taxonomy" id="2292255"/>
    <lineage>
        <taxon>Bacteria</taxon>
        <taxon>Bacillati</taxon>
        <taxon>Bacillota</taxon>
        <taxon>Bacilli</taxon>
        <taxon>Lactobacillales</taxon>
        <taxon>Lactobacillaceae</taxon>
        <taxon>Levilactobacillus</taxon>
    </lineage>
</organism>
<proteinExistence type="predicted"/>
<dbReference type="EMBL" id="QXIL01000002">
    <property type="protein sequence ID" value="RXI79908.1"/>
    <property type="molecule type" value="Genomic_DNA"/>
</dbReference>
<dbReference type="PANTHER" id="PTHR43617:SF20">
    <property type="entry name" value="N-ALPHA-ACETYLTRANSFERASE RIMI"/>
    <property type="match status" value="1"/>
</dbReference>
<reference evidence="2 3" key="1">
    <citation type="submission" date="2018-08" db="EMBL/GenBank/DDBJ databases">
        <title>Lactobacillus suantsai sp. nov., isolated from traditional fermented suan-tsai in Taiwan.</title>
        <authorList>
            <person name="Huang C.-H."/>
        </authorList>
    </citation>
    <scope>NUCLEOTIDE SEQUENCE [LARGE SCALE GENOMIC DNA]</scope>
    <source>
        <strain evidence="2 3">BCRC 12945</strain>
    </source>
</reference>